<dbReference type="Proteomes" id="UP000465241">
    <property type="component" value="Unassembled WGS sequence"/>
</dbReference>
<evidence type="ECO:0000313" key="3">
    <source>
        <dbReference type="Proteomes" id="UP000465241"/>
    </source>
</evidence>
<dbReference type="SUPFAM" id="SSF54909">
    <property type="entry name" value="Dimeric alpha+beta barrel"/>
    <property type="match status" value="1"/>
</dbReference>
<keyword evidence="3" id="KW-1185">Reference proteome</keyword>
<accession>A0A7I9WFS1</accession>
<name>A0A7I9WFS1_9MYCO</name>
<evidence type="ECO:0000259" key="1">
    <source>
        <dbReference type="PROSITE" id="PS51725"/>
    </source>
</evidence>
<dbReference type="AlphaFoldDB" id="A0A7I9WFS1"/>
<feature type="domain" description="ABM" evidence="1">
    <location>
        <begin position="19"/>
        <end position="109"/>
    </location>
</feature>
<sequence length="115" mass="13029">MSPSGHLQPTEIPEFHMAFTVLLHAKAKSGRSHDVVDFYRETLAATRSRPGCIGVRVVRRADDDTEFALIEQWDDRADQEAYAAWRTETSADVMARFGELLDGPLKVEFYEEINA</sequence>
<dbReference type="Pfam" id="PF03992">
    <property type="entry name" value="ABM"/>
    <property type="match status" value="1"/>
</dbReference>
<comment type="caution">
    <text evidence="2">The sequence shown here is derived from an EMBL/GenBank/DDBJ whole genome shotgun (WGS) entry which is preliminary data.</text>
</comment>
<organism evidence="2 3">
    <name type="scientific">Mycolicibacterium murale</name>
    <dbReference type="NCBI Taxonomy" id="182220"/>
    <lineage>
        <taxon>Bacteria</taxon>
        <taxon>Bacillati</taxon>
        <taxon>Actinomycetota</taxon>
        <taxon>Actinomycetes</taxon>
        <taxon>Mycobacteriales</taxon>
        <taxon>Mycobacteriaceae</taxon>
        <taxon>Mycolicibacterium</taxon>
    </lineage>
</organism>
<protein>
    <recommendedName>
        <fullName evidence="1">ABM domain-containing protein</fullName>
    </recommendedName>
</protein>
<dbReference type="Gene3D" id="3.30.70.100">
    <property type="match status" value="1"/>
</dbReference>
<reference evidence="2 3" key="1">
    <citation type="journal article" date="2019" name="Emerg. Microbes Infect.">
        <title>Comprehensive subspecies identification of 175 nontuberculous mycobacteria species based on 7547 genomic profiles.</title>
        <authorList>
            <person name="Matsumoto Y."/>
            <person name="Kinjo T."/>
            <person name="Motooka D."/>
            <person name="Nabeya D."/>
            <person name="Jung N."/>
            <person name="Uechi K."/>
            <person name="Horii T."/>
            <person name="Iida T."/>
            <person name="Fujita J."/>
            <person name="Nakamura S."/>
        </authorList>
    </citation>
    <scope>NUCLEOTIDE SEQUENCE [LARGE SCALE GENOMIC DNA]</scope>
    <source>
        <strain evidence="2 3">JCM 13392</strain>
    </source>
</reference>
<dbReference type="InterPro" id="IPR007138">
    <property type="entry name" value="ABM_dom"/>
</dbReference>
<dbReference type="EMBL" id="BLKT01000003">
    <property type="protein sequence ID" value="GFG56563.1"/>
    <property type="molecule type" value="Genomic_DNA"/>
</dbReference>
<dbReference type="InterPro" id="IPR011008">
    <property type="entry name" value="Dimeric_a/b-barrel"/>
</dbReference>
<dbReference type="PROSITE" id="PS51725">
    <property type="entry name" value="ABM"/>
    <property type="match status" value="1"/>
</dbReference>
<evidence type="ECO:0000313" key="2">
    <source>
        <dbReference type="EMBL" id="GFG56563.1"/>
    </source>
</evidence>
<proteinExistence type="predicted"/>
<gene>
    <name evidence="2" type="ORF">MMUR_06990</name>
</gene>